<evidence type="ECO:0000256" key="12">
    <source>
        <dbReference type="SAM" id="Phobius"/>
    </source>
</evidence>
<dbReference type="Gene3D" id="3.30.1360.60">
    <property type="entry name" value="Glucose permease domain IIB"/>
    <property type="match status" value="1"/>
</dbReference>
<accession>A0A1H8I9K9</accession>
<dbReference type="GO" id="GO:0090563">
    <property type="term" value="F:protein-phosphocysteine-sugar phosphotransferase activity"/>
    <property type="evidence" value="ECO:0007669"/>
    <property type="project" value="TreeGrafter"/>
</dbReference>
<keyword evidence="7 12" id="KW-0812">Transmembrane</keyword>
<dbReference type="PROSITE" id="PS01035">
    <property type="entry name" value="PTS_EIIB_TYPE_1_CYS"/>
    <property type="match status" value="1"/>
</dbReference>
<comment type="subcellular location">
    <subcellularLocation>
        <location evidence="1">Cell membrane</location>
        <topology evidence="1">Multi-pass membrane protein</topology>
    </subcellularLocation>
</comment>
<dbReference type="InterPro" id="IPR013013">
    <property type="entry name" value="PTS_EIIC_1"/>
</dbReference>
<keyword evidence="9 12" id="KW-1133">Transmembrane helix</keyword>
<feature type="transmembrane region" description="Helical" evidence="12">
    <location>
        <begin position="305"/>
        <end position="321"/>
    </location>
</feature>
<dbReference type="InterPro" id="IPR003352">
    <property type="entry name" value="PTS_EIIC"/>
</dbReference>
<evidence type="ECO:0000256" key="3">
    <source>
        <dbReference type="ARBA" id="ARBA00022475"/>
    </source>
</evidence>
<evidence type="ECO:0000259" key="14">
    <source>
        <dbReference type="PROSITE" id="PS51103"/>
    </source>
</evidence>
<feature type="transmembrane region" description="Helical" evidence="12">
    <location>
        <begin position="23"/>
        <end position="43"/>
    </location>
</feature>
<dbReference type="NCBIfam" id="TIGR00826">
    <property type="entry name" value="EIIB_glc"/>
    <property type="match status" value="1"/>
</dbReference>
<dbReference type="STRING" id="1173111.SAMN05444955_11669"/>
<dbReference type="EMBL" id="FOCQ01000016">
    <property type="protein sequence ID" value="SEN64578.1"/>
    <property type="molecule type" value="Genomic_DNA"/>
</dbReference>
<dbReference type="PROSITE" id="PS51103">
    <property type="entry name" value="PTS_EIIC_TYPE_1"/>
    <property type="match status" value="1"/>
</dbReference>
<feature type="transmembrane region" description="Helical" evidence="12">
    <location>
        <begin position="115"/>
        <end position="135"/>
    </location>
</feature>
<keyword evidence="2" id="KW-0813">Transport</keyword>
<dbReference type="GO" id="GO:0005886">
    <property type="term" value="C:plasma membrane"/>
    <property type="evidence" value="ECO:0007669"/>
    <property type="project" value="UniProtKB-SubCell"/>
</dbReference>
<keyword evidence="3" id="KW-1003">Cell membrane</keyword>
<feature type="transmembrane region" description="Helical" evidence="12">
    <location>
        <begin position="283"/>
        <end position="299"/>
    </location>
</feature>
<evidence type="ECO:0000256" key="9">
    <source>
        <dbReference type="ARBA" id="ARBA00022989"/>
    </source>
</evidence>
<dbReference type="Pfam" id="PF02378">
    <property type="entry name" value="PTS_EIIC"/>
    <property type="match status" value="1"/>
</dbReference>
<evidence type="ECO:0000256" key="10">
    <source>
        <dbReference type="ARBA" id="ARBA00023136"/>
    </source>
</evidence>
<evidence type="ECO:0000313" key="15">
    <source>
        <dbReference type="EMBL" id="SEN64578.1"/>
    </source>
</evidence>
<evidence type="ECO:0000256" key="8">
    <source>
        <dbReference type="ARBA" id="ARBA00022777"/>
    </source>
</evidence>
<evidence type="ECO:0000256" key="6">
    <source>
        <dbReference type="ARBA" id="ARBA00022683"/>
    </source>
</evidence>
<evidence type="ECO:0000256" key="11">
    <source>
        <dbReference type="PROSITE-ProRule" id="PRU00421"/>
    </source>
</evidence>
<dbReference type="PANTHER" id="PTHR30009">
    <property type="entry name" value="CYTOCHROME C-TYPE SYNTHESIS PROTEIN AND PTS TRANSMEMBRANE COMPONENT"/>
    <property type="match status" value="1"/>
</dbReference>
<keyword evidence="4" id="KW-0762">Sugar transport</keyword>
<name>A0A1H8I9K9_9BACL</name>
<feature type="transmembrane region" description="Helical" evidence="12">
    <location>
        <begin position="358"/>
        <end position="379"/>
    </location>
</feature>
<evidence type="ECO:0000256" key="5">
    <source>
        <dbReference type="ARBA" id="ARBA00022679"/>
    </source>
</evidence>
<dbReference type="GO" id="GO:0008982">
    <property type="term" value="F:protein-N(PI)-phosphohistidine-sugar phosphotransferase activity"/>
    <property type="evidence" value="ECO:0007669"/>
    <property type="project" value="InterPro"/>
</dbReference>
<evidence type="ECO:0000256" key="1">
    <source>
        <dbReference type="ARBA" id="ARBA00004651"/>
    </source>
</evidence>
<keyword evidence="8" id="KW-0418">Kinase</keyword>
<feature type="transmembrane region" description="Helical" evidence="12">
    <location>
        <begin position="75"/>
        <end position="103"/>
    </location>
</feature>
<dbReference type="PANTHER" id="PTHR30009:SF20">
    <property type="entry name" value="PTS SYSTEM GLUCOSE-SPECIFIC EIICB COMPONENT-RELATED"/>
    <property type="match status" value="1"/>
</dbReference>
<evidence type="ECO:0000313" key="16">
    <source>
        <dbReference type="Proteomes" id="UP000199695"/>
    </source>
</evidence>
<evidence type="ECO:0000259" key="13">
    <source>
        <dbReference type="PROSITE" id="PS51098"/>
    </source>
</evidence>
<organism evidence="15 16">
    <name type="scientific">Lihuaxuella thermophila</name>
    <dbReference type="NCBI Taxonomy" id="1173111"/>
    <lineage>
        <taxon>Bacteria</taxon>
        <taxon>Bacillati</taxon>
        <taxon>Bacillota</taxon>
        <taxon>Bacilli</taxon>
        <taxon>Bacillales</taxon>
        <taxon>Thermoactinomycetaceae</taxon>
        <taxon>Lihuaxuella</taxon>
    </lineage>
</organism>
<dbReference type="InterPro" id="IPR001996">
    <property type="entry name" value="PTS_IIB_1"/>
</dbReference>
<dbReference type="Pfam" id="PF00367">
    <property type="entry name" value="PTS_EIIB"/>
    <property type="match status" value="1"/>
</dbReference>
<keyword evidence="10 12" id="KW-0472">Membrane</keyword>
<feature type="transmembrane region" description="Helical" evidence="12">
    <location>
        <begin position="187"/>
        <end position="208"/>
    </location>
</feature>
<keyword evidence="16" id="KW-1185">Reference proteome</keyword>
<evidence type="ECO:0000256" key="2">
    <source>
        <dbReference type="ARBA" id="ARBA00022448"/>
    </source>
</evidence>
<dbReference type="GO" id="GO:0009401">
    <property type="term" value="P:phosphoenolpyruvate-dependent sugar phosphotransferase system"/>
    <property type="evidence" value="ECO:0007669"/>
    <property type="project" value="UniProtKB-KW"/>
</dbReference>
<dbReference type="PROSITE" id="PS51098">
    <property type="entry name" value="PTS_EIIB_TYPE_1"/>
    <property type="match status" value="1"/>
</dbReference>
<dbReference type="SUPFAM" id="SSF55604">
    <property type="entry name" value="Glucose permease domain IIB"/>
    <property type="match status" value="1"/>
</dbReference>
<feature type="transmembrane region" description="Helical" evidence="12">
    <location>
        <begin position="155"/>
        <end position="175"/>
    </location>
</feature>
<proteinExistence type="predicted"/>
<dbReference type="InterPro" id="IPR018113">
    <property type="entry name" value="PTrfase_EIIB_Cys"/>
</dbReference>
<feature type="transmembrane region" description="Helical" evidence="12">
    <location>
        <begin position="249"/>
        <end position="271"/>
    </location>
</feature>
<dbReference type="Proteomes" id="UP000199695">
    <property type="component" value="Unassembled WGS sequence"/>
</dbReference>
<dbReference type="InterPro" id="IPR050429">
    <property type="entry name" value="PTS_Glucose_EIICBA"/>
</dbReference>
<dbReference type="AlphaFoldDB" id="A0A1H8I9K9"/>
<gene>
    <name evidence="15" type="ORF">SAMN05444955_11669</name>
</gene>
<feature type="active site" description="Phosphocysteine intermediate; for EIIB activity" evidence="11">
    <location>
        <position position="429"/>
    </location>
</feature>
<feature type="domain" description="PTS EIIC type-1" evidence="14">
    <location>
        <begin position="10"/>
        <end position="391"/>
    </location>
</feature>
<sequence>MSDVSVSRKRNVLGALQRVGRSLMMPIAVLPAAGILLYLGALFKNPEYFDKGSMIFFIGEVLDKGAGVIFSNLPILFAVGVALGMTGGAGAAALAAVVGYLVMNNVVGMHNTDTNKLDTGVLGGIIAGLIAASLYRRYHDIKLPDWLQFFGGRRFVPIVTSIAMILVGLVFLFIWPTVQSWITSAGNWLIGQGSIGLFVYGVLNRLLIPFGLHHILNTIVWFNVGEFVNQAGEVVRGDLHRFFAGDPSAGIFMAGMYPILMFALPAACFAMIHEAKPSQRKKVTGIFISAALTAFLTGITEPIEFAFMFVAPVLYLIHALLTGTSMAVVYWLGIKHGFFFSAGGIDFFLNSFRATKPLLLIVVGLVYAALYYIIFRFVIRFFDLKTPGREEEHAGEENVASQAAGDDELAKAVLAAIGGKENVQQLDACITRLRMTLKDETKLDKEQLKKLGAAGVIQVGTGNFQAVFGTKSELLKERILQLMKES</sequence>
<feature type="domain" description="PTS EIIB type-1" evidence="13">
    <location>
        <begin position="407"/>
        <end position="486"/>
    </location>
</feature>
<evidence type="ECO:0000256" key="7">
    <source>
        <dbReference type="ARBA" id="ARBA00022692"/>
    </source>
</evidence>
<dbReference type="InterPro" id="IPR036878">
    <property type="entry name" value="Glu_permease_IIB"/>
</dbReference>
<keyword evidence="5" id="KW-0808">Transferase</keyword>
<dbReference type="FunFam" id="3.30.1360.60:FF:000001">
    <property type="entry name" value="PTS system glucose-specific IIBC component PtsG"/>
    <property type="match status" value="1"/>
</dbReference>
<dbReference type="CDD" id="cd00212">
    <property type="entry name" value="PTS_IIB_glc"/>
    <property type="match status" value="1"/>
</dbReference>
<keyword evidence="6" id="KW-0598">Phosphotransferase system</keyword>
<reference evidence="15 16" key="1">
    <citation type="submission" date="2016-10" db="EMBL/GenBank/DDBJ databases">
        <authorList>
            <person name="de Groot N.N."/>
        </authorList>
    </citation>
    <scope>NUCLEOTIDE SEQUENCE [LARGE SCALE GENOMIC DNA]</scope>
    <source>
        <strain evidence="15 16">DSM 46701</strain>
    </source>
</reference>
<dbReference type="GO" id="GO:0016301">
    <property type="term" value="F:kinase activity"/>
    <property type="evidence" value="ECO:0007669"/>
    <property type="project" value="UniProtKB-KW"/>
</dbReference>
<protein>
    <submittedName>
        <fullName evidence="15">PTS system, N-acetylglucosamine-specific IIC component</fullName>
    </submittedName>
</protein>
<evidence type="ECO:0000256" key="4">
    <source>
        <dbReference type="ARBA" id="ARBA00022597"/>
    </source>
</evidence>